<accession>A0AAW1U8V7</accession>
<dbReference type="AlphaFoldDB" id="A0AAW1U8V7"/>
<dbReference type="EMBL" id="JARQZJ010000040">
    <property type="protein sequence ID" value="KAK9877102.1"/>
    <property type="molecule type" value="Genomic_DNA"/>
</dbReference>
<keyword evidence="2" id="KW-1185">Reference proteome</keyword>
<dbReference type="Proteomes" id="UP001431783">
    <property type="component" value="Unassembled WGS sequence"/>
</dbReference>
<protein>
    <submittedName>
        <fullName evidence="1">Uncharacterized protein</fullName>
    </submittedName>
</protein>
<gene>
    <name evidence="1" type="ORF">WA026_016847</name>
</gene>
<name>A0AAW1U8V7_9CUCU</name>
<proteinExistence type="predicted"/>
<evidence type="ECO:0000313" key="1">
    <source>
        <dbReference type="EMBL" id="KAK9877102.1"/>
    </source>
</evidence>
<organism evidence="1 2">
    <name type="scientific">Henosepilachna vigintioctopunctata</name>
    <dbReference type="NCBI Taxonomy" id="420089"/>
    <lineage>
        <taxon>Eukaryota</taxon>
        <taxon>Metazoa</taxon>
        <taxon>Ecdysozoa</taxon>
        <taxon>Arthropoda</taxon>
        <taxon>Hexapoda</taxon>
        <taxon>Insecta</taxon>
        <taxon>Pterygota</taxon>
        <taxon>Neoptera</taxon>
        <taxon>Endopterygota</taxon>
        <taxon>Coleoptera</taxon>
        <taxon>Polyphaga</taxon>
        <taxon>Cucujiformia</taxon>
        <taxon>Coccinelloidea</taxon>
        <taxon>Coccinellidae</taxon>
        <taxon>Epilachninae</taxon>
        <taxon>Epilachnini</taxon>
        <taxon>Henosepilachna</taxon>
    </lineage>
</organism>
<evidence type="ECO:0000313" key="2">
    <source>
        <dbReference type="Proteomes" id="UP001431783"/>
    </source>
</evidence>
<reference evidence="1 2" key="1">
    <citation type="submission" date="2023-03" db="EMBL/GenBank/DDBJ databases">
        <title>Genome insight into feeding habits of ladybird beetles.</title>
        <authorList>
            <person name="Li H.-S."/>
            <person name="Huang Y.-H."/>
            <person name="Pang H."/>
        </authorList>
    </citation>
    <scope>NUCLEOTIDE SEQUENCE [LARGE SCALE GENOMIC DNA]</scope>
    <source>
        <strain evidence="1">SYSU_2023b</strain>
        <tissue evidence="1">Whole body</tissue>
    </source>
</reference>
<sequence>MQFSCMIRTNYGPVDTNESSSRCEVILQRYYLTLLLELDGYFICIHEIDMTASQFGVMNNYVILHYVATPHSRSSTSFLQPNVTPLLRKYATLIKLPELSPSISFPVPPWRNLAVLYELHAACQSAGRQQVNHELLILEQ</sequence>
<comment type="caution">
    <text evidence="1">The sequence shown here is derived from an EMBL/GenBank/DDBJ whole genome shotgun (WGS) entry which is preliminary data.</text>
</comment>